<dbReference type="InterPro" id="IPR042534">
    <property type="entry name" value="SAP18_sf"/>
</dbReference>
<sequence>MKHRPGIRMRSGPFNDASPVGTSEKGAGAPFISNTFSNRSDALSVMIERSLRSSFEPSSKIGSFHRLSLFEDDTLPTTDEQRIFTWKDATLRELLTTTRHMNPPPSEYQHASRSFGRVVY</sequence>
<name>A0A4S8KXL5_DENBC</name>
<dbReference type="AlphaFoldDB" id="A0A4S8KXL5"/>
<dbReference type="Gene3D" id="3.10.20.550">
    <property type="entry name" value="ASAP complex, SAP18 subunit"/>
    <property type="match status" value="1"/>
</dbReference>
<dbReference type="OrthoDB" id="440566at2759"/>
<evidence type="ECO:0000256" key="1">
    <source>
        <dbReference type="SAM" id="MobiDB-lite"/>
    </source>
</evidence>
<reference evidence="2 3" key="1">
    <citation type="journal article" date="2019" name="Nat. Ecol. Evol.">
        <title>Megaphylogeny resolves global patterns of mushroom evolution.</title>
        <authorList>
            <person name="Varga T."/>
            <person name="Krizsan K."/>
            <person name="Foldi C."/>
            <person name="Dima B."/>
            <person name="Sanchez-Garcia M."/>
            <person name="Sanchez-Ramirez S."/>
            <person name="Szollosi G.J."/>
            <person name="Szarkandi J.G."/>
            <person name="Papp V."/>
            <person name="Albert L."/>
            <person name="Andreopoulos W."/>
            <person name="Angelini C."/>
            <person name="Antonin V."/>
            <person name="Barry K.W."/>
            <person name="Bougher N.L."/>
            <person name="Buchanan P."/>
            <person name="Buyck B."/>
            <person name="Bense V."/>
            <person name="Catcheside P."/>
            <person name="Chovatia M."/>
            <person name="Cooper J."/>
            <person name="Damon W."/>
            <person name="Desjardin D."/>
            <person name="Finy P."/>
            <person name="Geml J."/>
            <person name="Haridas S."/>
            <person name="Hughes K."/>
            <person name="Justo A."/>
            <person name="Karasinski D."/>
            <person name="Kautmanova I."/>
            <person name="Kiss B."/>
            <person name="Kocsube S."/>
            <person name="Kotiranta H."/>
            <person name="LaButti K.M."/>
            <person name="Lechner B.E."/>
            <person name="Liimatainen K."/>
            <person name="Lipzen A."/>
            <person name="Lukacs Z."/>
            <person name="Mihaltcheva S."/>
            <person name="Morgado L.N."/>
            <person name="Niskanen T."/>
            <person name="Noordeloos M.E."/>
            <person name="Ohm R.A."/>
            <person name="Ortiz-Santana B."/>
            <person name="Ovrebo C."/>
            <person name="Racz N."/>
            <person name="Riley R."/>
            <person name="Savchenko A."/>
            <person name="Shiryaev A."/>
            <person name="Soop K."/>
            <person name="Spirin V."/>
            <person name="Szebenyi C."/>
            <person name="Tomsovsky M."/>
            <person name="Tulloss R.E."/>
            <person name="Uehling J."/>
            <person name="Grigoriev I.V."/>
            <person name="Vagvolgyi C."/>
            <person name="Papp T."/>
            <person name="Martin F.M."/>
            <person name="Miettinen O."/>
            <person name="Hibbett D.S."/>
            <person name="Nagy L.G."/>
        </authorList>
    </citation>
    <scope>NUCLEOTIDE SEQUENCE [LARGE SCALE GENOMIC DNA]</scope>
    <source>
        <strain evidence="2 3">CBS 962.96</strain>
    </source>
</reference>
<accession>A0A4S8KXL5</accession>
<organism evidence="2 3">
    <name type="scientific">Dendrothele bispora (strain CBS 962.96)</name>
    <dbReference type="NCBI Taxonomy" id="1314807"/>
    <lineage>
        <taxon>Eukaryota</taxon>
        <taxon>Fungi</taxon>
        <taxon>Dikarya</taxon>
        <taxon>Basidiomycota</taxon>
        <taxon>Agaricomycotina</taxon>
        <taxon>Agaricomycetes</taxon>
        <taxon>Agaricomycetidae</taxon>
        <taxon>Agaricales</taxon>
        <taxon>Agaricales incertae sedis</taxon>
        <taxon>Dendrothele</taxon>
    </lineage>
</organism>
<dbReference type="Pfam" id="PF06487">
    <property type="entry name" value="SAP18"/>
    <property type="match status" value="1"/>
</dbReference>
<proteinExistence type="predicted"/>
<evidence type="ECO:0000313" key="2">
    <source>
        <dbReference type="EMBL" id="THU80613.1"/>
    </source>
</evidence>
<gene>
    <name evidence="2" type="ORF">K435DRAFT_845041</name>
</gene>
<keyword evidence="3" id="KW-1185">Reference proteome</keyword>
<dbReference type="InterPro" id="IPR010516">
    <property type="entry name" value="SAP18"/>
</dbReference>
<dbReference type="Proteomes" id="UP000297245">
    <property type="component" value="Unassembled WGS sequence"/>
</dbReference>
<dbReference type="EMBL" id="ML179888">
    <property type="protein sequence ID" value="THU80613.1"/>
    <property type="molecule type" value="Genomic_DNA"/>
</dbReference>
<evidence type="ECO:0000313" key="3">
    <source>
        <dbReference type="Proteomes" id="UP000297245"/>
    </source>
</evidence>
<feature type="region of interest" description="Disordered" evidence="1">
    <location>
        <begin position="1"/>
        <end position="32"/>
    </location>
</feature>
<feature type="region of interest" description="Disordered" evidence="1">
    <location>
        <begin position="97"/>
        <end position="120"/>
    </location>
</feature>
<protein>
    <submittedName>
        <fullName evidence="2">Uncharacterized protein</fullName>
    </submittedName>
</protein>